<dbReference type="EMBL" id="HBUE01069069">
    <property type="protein sequence ID" value="CAG6472005.1"/>
    <property type="molecule type" value="Transcribed_RNA"/>
</dbReference>
<dbReference type="AlphaFoldDB" id="A0A8D8FJ53"/>
<protein>
    <submittedName>
        <fullName evidence="1">(northern house mosquito) hypothetical protein</fullName>
    </submittedName>
</protein>
<sequence>MERICRVDGLGWRCHRRRSNLWRRSGFRRDNGLTLSARCGLISVTVSEERAQRVVGIREALLLLVRRNRLKLLLLLLGLVRWLRRLLLVECGGGFRLLLVKSQEGSLGWLLLRLIRWFRRLLLAVSAAPEEGSLRRLLLIRIVRLRLLLIRILRLWIGLKLVLSTRVPVRLVRRLVPGHRECRFLRRLFRCLLRRNHLLDVAGLLAWLDKHHNLAVLLAEDKLTGRFQELGRRTVAKVLVHERVAFLLAEIAQDPEQRRGALLRDDQRAHHGDRRFGLFRELARAERHRGEG</sequence>
<name>A0A8D8FJ53_CULPI</name>
<reference evidence="1" key="1">
    <citation type="submission" date="2021-05" db="EMBL/GenBank/DDBJ databases">
        <authorList>
            <person name="Alioto T."/>
            <person name="Alioto T."/>
            <person name="Gomez Garrido J."/>
        </authorList>
    </citation>
    <scope>NUCLEOTIDE SEQUENCE</scope>
</reference>
<dbReference type="EMBL" id="HBUE01069068">
    <property type="protein sequence ID" value="CAG6472004.1"/>
    <property type="molecule type" value="Transcribed_RNA"/>
</dbReference>
<proteinExistence type="predicted"/>
<organism evidence="1">
    <name type="scientific">Culex pipiens</name>
    <name type="common">House mosquito</name>
    <dbReference type="NCBI Taxonomy" id="7175"/>
    <lineage>
        <taxon>Eukaryota</taxon>
        <taxon>Metazoa</taxon>
        <taxon>Ecdysozoa</taxon>
        <taxon>Arthropoda</taxon>
        <taxon>Hexapoda</taxon>
        <taxon>Insecta</taxon>
        <taxon>Pterygota</taxon>
        <taxon>Neoptera</taxon>
        <taxon>Endopterygota</taxon>
        <taxon>Diptera</taxon>
        <taxon>Nematocera</taxon>
        <taxon>Culicoidea</taxon>
        <taxon>Culicidae</taxon>
        <taxon>Culicinae</taxon>
        <taxon>Culicini</taxon>
        <taxon>Culex</taxon>
        <taxon>Culex</taxon>
    </lineage>
</organism>
<evidence type="ECO:0000313" key="1">
    <source>
        <dbReference type="EMBL" id="CAG6472004.1"/>
    </source>
</evidence>
<accession>A0A8D8FJ53</accession>